<feature type="domain" description="CCC" evidence="2">
    <location>
        <begin position="37"/>
        <end position="137"/>
    </location>
</feature>
<sequence length="173" mass="19771">MFAKVFGHTVAFLLLMESGYSTPAADSVKSFRYEEYFVEHEVSALQAKNVALATDSQSIVTPPGCQKCTPDEMKYCTGRDLINDHCCCDKRYFEALPYIPHTCYLGKQLCSPVIGDCAKYSRLRTCCCDKYVFEKWKRKYMHSGQNYTSTSSRSFTLIMLIEALFIFVHNIIV</sequence>
<organism evidence="3 4">
    <name type="scientific">Molorchus minor</name>
    <dbReference type="NCBI Taxonomy" id="1323400"/>
    <lineage>
        <taxon>Eukaryota</taxon>
        <taxon>Metazoa</taxon>
        <taxon>Ecdysozoa</taxon>
        <taxon>Arthropoda</taxon>
        <taxon>Hexapoda</taxon>
        <taxon>Insecta</taxon>
        <taxon>Pterygota</taxon>
        <taxon>Neoptera</taxon>
        <taxon>Endopterygota</taxon>
        <taxon>Coleoptera</taxon>
        <taxon>Polyphaga</taxon>
        <taxon>Cucujiformia</taxon>
        <taxon>Chrysomeloidea</taxon>
        <taxon>Cerambycidae</taxon>
        <taxon>Lamiinae</taxon>
        <taxon>Monochamini</taxon>
        <taxon>Molorchus</taxon>
    </lineage>
</organism>
<dbReference type="Proteomes" id="UP001162164">
    <property type="component" value="Unassembled WGS sequence"/>
</dbReference>
<evidence type="ECO:0000259" key="2">
    <source>
        <dbReference type="Pfam" id="PF26644"/>
    </source>
</evidence>
<keyword evidence="1" id="KW-0732">Signal</keyword>
<dbReference type="Pfam" id="PF26644">
    <property type="entry name" value="CCC"/>
    <property type="match status" value="1"/>
</dbReference>
<dbReference type="EMBL" id="JAPWTJ010000094">
    <property type="protein sequence ID" value="KAJ8983115.1"/>
    <property type="molecule type" value="Genomic_DNA"/>
</dbReference>
<protein>
    <recommendedName>
        <fullName evidence="2">CCC domain-containing protein</fullName>
    </recommendedName>
</protein>
<keyword evidence="4" id="KW-1185">Reference proteome</keyword>
<proteinExistence type="predicted"/>
<evidence type="ECO:0000313" key="3">
    <source>
        <dbReference type="EMBL" id="KAJ8983115.1"/>
    </source>
</evidence>
<name>A0ABQ9JYP6_9CUCU</name>
<evidence type="ECO:0000256" key="1">
    <source>
        <dbReference type="SAM" id="SignalP"/>
    </source>
</evidence>
<dbReference type="InterPro" id="IPR058250">
    <property type="entry name" value="CCC"/>
</dbReference>
<comment type="caution">
    <text evidence="3">The sequence shown here is derived from an EMBL/GenBank/DDBJ whole genome shotgun (WGS) entry which is preliminary data.</text>
</comment>
<gene>
    <name evidence="3" type="ORF">NQ317_001859</name>
</gene>
<accession>A0ABQ9JYP6</accession>
<evidence type="ECO:0000313" key="4">
    <source>
        <dbReference type="Proteomes" id="UP001162164"/>
    </source>
</evidence>
<feature type="chain" id="PRO_5045711664" description="CCC domain-containing protein" evidence="1">
    <location>
        <begin position="22"/>
        <end position="173"/>
    </location>
</feature>
<reference evidence="3" key="1">
    <citation type="journal article" date="2023" name="Insect Mol. Biol.">
        <title>Genome sequencing provides insights into the evolution of gene families encoding plant cell wall-degrading enzymes in longhorned beetles.</title>
        <authorList>
            <person name="Shin N.R."/>
            <person name="Okamura Y."/>
            <person name="Kirsch R."/>
            <person name="Pauchet Y."/>
        </authorList>
    </citation>
    <scope>NUCLEOTIDE SEQUENCE</scope>
    <source>
        <strain evidence="3">MMC_N1</strain>
    </source>
</reference>
<feature type="signal peptide" evidence="1">
    <location>
        <begin position="1"/>
        <end position="21"/>
    </location>
</feature>